<gene>
    <name evidence="8" type="ORF">KC207_04095</name>
</gene>
<comment type="similarity">
    <text evidence="1">Belongs to the carbohydrate kinase PfkB family.</text>
</comment>
<dbReference type="PIRSF" id="PIRSF000535">
    <property type="entry name" value="1PFK/6PFK/LacC"/>
    <property type="match status" value="1"/>
</dbReference>
<dbReference type="Gene3D" id="3.40.1190.20">
    <property type="match status" value="1"/>
</dbReference>
<evidence type="ECO:0000256" key="1">
    <source>
        <dbReference type="ARBA" id="ARBA00010688"/>
    </source>
</evidence>
<feature type="domain" description="Carbohydrate kinase PfkB" evidence="7">
    <location>
        <begin position="18"/>
        <end position="293"/>
    </location>
</feature>
<dbReference type="Proteomes" id="UP000677016">
    <property type="component" value="Unassembled WGS sequence"/>
</dbReference>
<dbReference type="SUPFAM" id="SSF53613">
    <property type="entry name" value="Ribokinase-like"/>
    <property type="match status" value="1"/>
</dbReference>
<dbReference type="PROSITE" id="PS00584">
    <property type="entry name" value="PFKB_KINASES_2"/>
    <property type="match status" value="1"/>
</dbReference>
<evidence type="ECO:0000256" key="5">
    <source>
        <dbReference type="ARBA" id="ARBA00022840"/>
    </source>
</evidence>
<proteinExistence type="inferred from homology"/>
<accession>A0A941D6C6</accession>
<evidence type="ECO:0000259" key="7">
    <source>
        <dbReference type="Pfam" id="PF00294"/>
    </source>
</evidence>
<dbReference type="InterPro" id="IPR017583">
    <property type="entry name" value="Tagatose/fructose_Pkinase"/>
</dbReference>
<dbReference type="GO" id="GO:0008443">
    <property type="term" value="F:phosphofructokinase activity"/>
    <property type="evidence" value="ECO:0007669"/>
    <property type="project" value="TreeGrafter"/>
</dbReference>
<dbReference type="Pfam" id="PF00294">
    <property type="entry name" value="PfkB"/>
    <property type="match status" value="1"/>
</dbReference>
<dbReference type="InterPro" id="IPR002173">
    <property type="entry name" value="Carboh/pur_kinase_PfkB_CS"/>
</dbReference>
<dbReference type="GO" id="GO:0005829">
    <property type="term" value="C:cytosol"/>
    <property type="evidence" value="ECO:0007669"/>
    <property type="project" value="TreeGrafter"/>
</dbReference>
<protein>
    <submittedName>
        <fullName evidence="8">1-phosphofructokinase</fullName>
    </submittedName>
</protein>
<dbReference type="InterPro" id="IPR011611">
    <property type="entry name" value="PfkB_dom"/>
</dbReference>
<dbReference type="PROSITE" id="PS00583">
    <property type="entry name" value="PFKB_KINASES_1"/>
    <property type="match status" value="1"/>
</dbReference>
<keyword evidence="5" id="KW-0067">ATP-binding</keyword>
<evidence type="ECO:0000313" key="8">
    <source>
        <dbReference type="EMBL" id="MBR7742468.1"/>
    </source>
</evidence>
<evidence type="ECO:0000256" key="2">
    <source>
        <dbReference type="ARBA" id="ARBA00022679"/>
    </source>
</evidence>
<keyword evidence="9" id="KW-1185">Reference proteome</keyword>
<reference evidence="8" key="1">
    <citation type="submission" date="2021-04" db="EMBL/GenBank/DDBJ databases">
        <title>Phycicoccus avicenniae sp. nov., a novel endophytic actinomycetes isolated from branch of Avicennia mariana.</title>
        <authorList>
            <person name="Tuo L."/>
        </authorList>
    </citation>
    <scope>NUCLEOTIDE SEQUENCE</scope>
    <source>
        <strain evidence="8">BSK3Z-2</strain>
    </source>
</reference>
<evidence type="ECO:0000313" key="9">
    <source>
        <dbReference type="Proteomes" id="UP000677016"/>
    </source>
</evidence>
<dbReference type="PANTHER" id="PTHR46566">
    <property type="entry name" value="1-PHOSPHOFRUCTOKINASE-RELATED"/>
    <property type="match status" value="1"/>
</dbReference>
<dbReference type="PANTHER" id="PTHR46566:SF5">
    <property type="entry name" value="1-PHOSPHOFRUCTOKINASE"/>
    <property type="match status" value="1"/>
</dbReference>
<dbReference type="RefSeq" id="WP_211601640.1">
    <property type="nucleotide sequence ID" value="NZ_JAGSNF010000004.1"/>
</dbReference>
<comment type="caution">
    <text evidence="8">The sequence shown here is derived from an EMBL/GenBank/DDBJ whole genome shotgun (WGS) entry which is preliminary data.</text>
</comment>
<dbReference type="EMBL" id="JAGSNF010000004">
    <property type="protein sequence ID" value="MBR7742468.1"/>
    <property type="molecule type" value="Genomic_DNA"/>
</dbReference>
<dbReference type="InterPro" id="IPR029056">
    <property type="entry name" value="Ribokinase-like"/>
</dbReference>
<sequence length="320" mass="31738">MTTPSRVVVVTPNPAVDVTYRVDEQRLGETVRVRDVVRRPGGKGVNVTRVLTALGVPAVAVQPVGGAAGAWFAESLGADVDAVCVPSPVGTRTTVAVDDRATHPTLFAEPGDPQPAEVWDRVVGEVDRLAVPGGWVVVSGSLPPETPVDLVARLVAASHGAGARVLVDTSGAPLLAAAEARADLLTPNADEARSATGADDVRLAVDDLLACGAGAVVVSRGADGLLARTATGAEAEQAAVPGVSGNPTGAGDAATAGLLEALGADAVSAASLAPALRRAAVVAAAAVLSAVAGDADPAVLDGLDARLAPPPPTRPREESP</sequence>
<name>A0A941D6C6_9MICO</name>
<evidence type="ECO:0000256" key="3">
    <source>
        <dbReference type="ARBA" id="ARBA00022741"/>
    </source>
</evidence>
<dbReference type="GO" id="GO:0005524">
    <property type="term" value="F:ATP binding"/>
    <property type="evidence" value="ECO:0007669"/>
    <property type="project" value="UniProtKB-KW"/>
</dbReference>
<keyword evidence="3" id="KW-0547">Nucleotide-binding</keyword>
<organism evidence="8 9">
    <name type="scientific">Phycicoccus avicenniae</name>
    <dbReference type="NCBI Taxonomy" id="2828860"/>
    <lineage>
        <taxon>Bacteria</taxon>
        <taxon>Bacillati</taxon>
        <taxon>Actinomycetota</taxon>
        <taxon>Actinomycetes</taxon>
        <taxon>Micrococcales</taxon>
        <taxon>Intrasporangiaceae</taxon>
        <taxon>Phycicoccus</taxon>
    </lineage>
</organism>
<keyword evidence="2 6" id="KW-0808">Transferase</keyword>
<keyword evidence="4" id="KW-0418">Kinase</keyword>
<dbReference type="AlphaFoldDB" id="A0A941D6C6"/>
<evidence type="ECO:0000256" key="4">
    <source>
        <dbReference type="ARBA" id="ARBA00022777"/>
    </source>
</evidence>
<evidence type="ECO:0000256" key="6">
    <source>
        <dbReference type="PIRNR" id="PIRNR000535"/>
    </source>
</evidence>